<dbReference type="Proteomes" id="UP000265725">
    <property type="component" value="Chromosome"/>
</dbReference>
<proteinExistence type="predicted"/>
<gene>
    <name evidence="6" type="ORF">D3873_02640</name>
</gene>
<protein>
    <recommendedName>
        <fullName evidence="8">Manganese efflux pump MntP</fullName>
    </recommendedName>
</protein>
<keyword evidence="2 5" id="KW-0812">Transmembrane</keyword>
<dbReference type="InterPro" id="IPR003810">
    <property type="entry name" value="Mntp/YtaF"/>
</dbReference>
<reference evidence="7" key="1">
    <citation type="submission" date="2018-09" db="EMBL/GenBank/DDBJ databases">
        <authorList>
            <person name="Zhu H."/>
        </authorList>
    </citation>
    <scope>NUCLEOTIDE SEQUENCE [LARGE SCALE GENOMIC DNA]</scope>
    <source>
        <strain evidence="7">K2R23-3</strain>
    </source>
</reference>
<feature type="transmembrane region" description="Helical" evidence="5">
    <location>
        <begin position="98"/>
        <end position="119"/>
    </location>
</feature>
<feature type="transmembrane region" description="Helical" evidence="5">
    <location>
        <begin position="6"/>
        <end position="30"/>
    </location>
</feature>
<name>A0A385YQR2_9BACL</name>
<feature type="transmembrane region" description="Helical" evidence="5">
    <location>
        <begin position="37"/>
        <end position="57"/>
    </location>
</feature>
<evidence type="ECO:0008006" key="8">
    <source>
        <dbReference type="Google" id="ProtNLM"/>
    </source>
</evidence>
<dbReference type="KEGG" id="paek:D3873_02640"/>
<dbReference type="Pfam" id="PF02659">
    <property type="entry name" value="Mntp"/>
    <property type="match status" value="1"/>
</dbReference>
<accession>A0A385YQR2</accession>
<evidence type="ECO:0000313" key="6">
    <source>
        <dbReference type="EMBL" id="AYC28821.1"/>
    </source>
</evidence>
<keyword evidence="1" id="KW-1003">Cell membrane</keyword>
<feature type="transmembrane region" description="Helical" evidence="5">
    <location>
        <begin position="125"/>
        <end position="142"/>
    </location>
</feature>
<feature type="transmembrane region" description="Helical" evidence="5">
    <location>
        <begin position="63"/>
        <end position="86"/>
    </location>
</feature>
<evidence type="ECO:0000256" key="5">
    <source>
        <dbReference type="SAM" id="Phobius"/>
    </source>
</evidence>
<evidence type="ECO:0000256" key="3">
    <source>
        <dbReference type="ARBA" id="ARBA00022989"/>
    </source>
</evidence>
<evidence type="ECO:0000256" key="1">
    <source>
        <dbReference type="ARBA" id="ARBA00022475"/>
    </source>
</evidence>
<evidence type="ECO:0000256" key="2">
    <source>
        <dbReference type="ARBA" id="ARBA00022692"/>
    </source>
</evidence>
<dbReference type="AlphaFoldDB" id="A0A385YQR2"/>
<keyword evidence="7" id="KW-1185">Reference proteome</keyword>
<evidence type="ECO:0000313" key="7">
    <source>
        <dbReference type="Proteomes" id="UP000265725"/>
    </source>
</evidence>
<feature type="transmembrane region" description="Helical" evidence="5">
    <location>
        <begin position="154"/>
        <end position="170"/>
    </location>
</feature>
<sequence>MAGEIFLIGWTEFVAGVVTAIDVLAVYSVYRVVERPAVLALWTGALHVLFPLAGFVIGEDIIARYLVGADAFATIFLFLMGLQMVLHQSDQGVLRIPAPLLAAVVSVDTFSVSLSFGMLELQRSVFLVSAGVSATVFAYAALKRRFGRGARLNRLAGVCLMIIALLTFGND</sequence>
<dbReference type="EMBL" id="CP032418">
    <property type="protein sequence ID" value="AYC28821.1"/>
    <property type="molecule type" value="Genomic_DNA"/>
</dbReference>
<organism evidence="6 7">
    <name type="scientific">Paenisporosarcina cavernae</name>
    <dbReference type="NCBI Taxonomy" id="2320858"/>
    <lineage>
        <taxon>Bacteria</taxon>
        <taxon>Bacillati</taxon>
        <taxon>Bacillota</taxon>
        <taxon>Bacilli</taxon>
        <taxon>Bacillales</taxon>
        <taxon>Caryophanaceae</taxon>
        <taxon>Paenisporosarcina</taxon>
    </lineage>
</organism>
<keyword evidence="4 5" id="KW-0472">Membrane</keyword>
<keyword evidence="3 5" id="KW-1133">Transmembrane helix</keyword>
<dbReference type="OrthoDB" id="2452195at2"/>
<evidence type="ECO:0000256" key="4">
    <source>
        <dbReference type="ARBA" id="ARBA00023136"/>
    </source>
</evidence>